<name>A0A4P9CAW3_EUBML</name>
<sequence>MKEVKRILTLDHVEYGVLINALNQMRNGLIRQKRSTDVVDDLLLKTIDAPTEKTGKRKGRDSAR</sequence>
<evidence type="ECO:0000313" key="1">
    <source>
        <dbReference type="EMBL" id="QCT72724.1"/>
    </source>
</evidence>
<dbReference type="AlphaFoldDB" id="A0A4P9CAW3"/>
<keyword evidence="2" id="KW-1185">Reference proteome</keyword>
<evidence type="ECO:0000313" key="2">
    <source>
        <dbReference type="Proteomes" id="UP000218387"/>
    </source>
</evidence>
<accession>A0A4P9CAW3</accession>
<gene>
    <name evidence="1" type="ORF">CPZ25_015770</name>
</gene>
<dbReference type="RefSeq" id="WP_058695866.1">
    <property type="nucleotide sequence ID" value="NZ_CP029487.1"/>
</dbReference>
<proteinExistence type="predicted"/>
<organism evidence="1 2">
    <name type="scientific">Eubacterium maltosivorans</name>
    <dbReference type="NCBI Taxonomy" id="2041044"/>
    <lineage>
        <taxon>Bacteria</taxon>
        <taxon>Bacillati</taxon>
        <taxon>Bacillota</taxon>
        <taxon>Clostridia</taxon>
        <taxon>Eubacteriales</taxon>
        <taxon>Eubacteriaceae</taxon>
        <taxon>Eubacterium</taxon>
    </lineage>
</organism>
<dbReference type="EMBL" id="CP029487">
    <property type="protein sequence ID" value="QCT72724.1"/>
    <property type="molecule type" value="Genomic_DNA"/>
</dbReference>
<protein>
    <submittedName>
        <fullName evidence="1">Uncharacterized protein</fullName>
    </submittedName>
</protein>
<dbReference type="KEGG" id="emt:CPZ25_015770"/>
<dbReference type="Proteomes" id="UP000218387">
    <property type="component" value="Chromosome"/>
</dbReference>
<reference evidence="1 2" key="1">
    <citation type="submission" date="2018-05" db="EMBL/GenBank/DDBJ databases">
        <title>Genome comparison of Eubacterium sp.</title>
        <authorList>
            <person name="Feng Y."/>
            <person name="Sanchez-Andrea I."/>
            <person name="Stams A.J.M."/>
            <person name="De Vos W.M."/>
        </authorList>
    </citation>
    <scope>NUCLEOTIDE SEQUENCE [LARGE SCALE GENOMIC DNA]</scope>
    <source>
        <strain evidence="1 2">YI</strain>
    </source>
</reference>